<keyword evidence="4" id="KW-0406">Ion transport</keyword>
<accession>A0ABR2N3A0</accession>
<dbReference type="PANTHER" id="PTHR43389">
    <property type="entry name" value="V-TYPE PROTON ATPASE SUBUNIT B"/>
    <property type="match status" value="1"/>
</dbReference>
<dbReference type="PANTHER" id="PTHR43389:SF4">
    <property type="entry name" value="V-TYPE PROTON ATPASE SUBUNIT B"/>
    <property type="match status" value="1"/>
</dbReference>
<dbReference type="Proteomes" id="UP001412067">
    <property type="component" value="Unassembled WGS sequence"/>
</dbReference>
<gene>
    <name evidence="7" type="ORF">KSP40_PGU018477</name>
</gene>
<reference evidence="7 8" key="1">
    <citation type="journal article" date="2022" name="Nat. Plants">
        <title>Genomes of leafy and leafless Platanthera orchids illuminate the evolution of mycoheterotrophy.</title>
        <authorList>
            <person name="Li M.H."/>
            <person name="Liu K.W."/>
            <person name="Li Z."/>
            <person name="Lu H.C."/>
            <person name="Ye Q.L."/>
            <person name="Zhang D."/>
            <person name="Wang J.Y."/>
            <person name="Li Y.F."/>
            <person name="Zhong Z.M."/>
            <person name="Liu X."/>
            <person name="Yu X."/>
            <person name="Liu D.K."/>
            <person name="Tu X.D."/>
            <person name="Liu B."/>
            <person name="Hao Y."/>
            <person name="Liao X.Y."/>
            <person name="Jiang Y.T."/>
            <person name="Sun W.H."/>
            <person name="Chen J."/>
            <person name="Chen Y.Q."/>
            <person name="Ai Y."/>
            <person name="Zhai J.W."/>
            <person name="Wu S.S."/>
            <person name="Zhou Z."/>
            <person name="Hsiao Y.Y."/>
            <person name="Wu W.L."/>
            <person name="Chen Y.Y."/>
            <person name="Lin Y.F."/>
            <person name="Hsu J.L."/>
            <person name="Li C.Y."/>
            <person name="Wang Z.W."/>
            <person name="Zhao X."/>
            <person name="Zhong W.Y."/>
            <person name="Ma X.K."/>
            <person name="Ma L."/>
            <person name="Huang J."/>
            <person name="Chen G.Z."/>
            <person name="Huang M.Z."/>
            <person name="Huang L."/>
            <person name="Peng D.H."/>
            <person name="Luo Y.B."/>
            <person name="Zou S.Q."/>
            <person name="Chen S.P."/>
            <person name="Lan S."/>
            <person name="Tsai W.C."/>
            <person name="Van de Peer Y."/>
            <person name="Liu Z.J."/>
        </authorList>
    </citation>
    <scope>NUCLEOTIDE SEQUENCE [LARGE SCALE GENOMIC DNA]</scope>
    <source>
        <strain evidence="7">Lor288</strain>
    </source>
</reference>
<feature type="region of interest" description="Disordered" evidence="5">
    <location>
        <begin position="1"/>
        <end position="91"/>
    </location>
</feature>
<keyword evidence="3" id="KW-0375">Hydrogen ion transport</keyword>
<evidence type="ECO:0000256" key="5">
    <source>
        <dbReference type="SAM" id="MobiDB-lite"/>
    </source>
</evidence>
<dbReference type="InterPro" id="IPR022879">
    <property type="entry name" value="V-ATPase_su_B/beta"/>
</dbReference>
<evidence type="ECO:0000256" key="3">
    <source>
        <dbReference type="ARBA" id="ARBA00022781"/>
    </source>
</evidence>
<organism evidence="7 8">
    <name type="scientific">Platanthera guangdongensis</name>
    <dbReference type="NCBI Taxonomy" id="2320717"/>
    <lineage>
        <taxon>Eukaryota</taxon>
        <taxon>Viridiplantae</taxon>
        <taxon>Streptophyta</taxon>
        <taxon>Embryophyta</taxon>
        <taxon>Tracheophyta</taxon>
        <taxon>Spermatophyta</taxon>
        <taxon>Magnoliopsida</taxon>
        <taxon>Liliopsida</taxon>
        <taxon>Asparagales</taxon>
        <taxon>Orchidaceae</taxon>
        <taxon>Orchidoideae</taxon>
        <taxon>Orchideae</taxon>
        <taxon>Orchidinae</taxon>
        <taxon>Platanthera</taxon>
    </lineage>
</organism>
<dbReference type="Gene3D" id="3.40.50.12240">
    <property type="match status" value="1"/>
</dbReference>
<evidence type="ECO:0000313" key="7">
    <source>
        <dbReference type="EMBL" id="KAK8970384.1"/>
    </source>
</evidence>
<evidence type="ECO:0000259" key="6">
    <source>
        <dbReference type="Pfam" id="PF22919"/>
    </source>
</evidence>
<keyword evidence="2" id="KW-0813">Transport</keyword>
<keyword evidence="8" id="KW-1185">Reference proteome</keyword>
<comment type="caution">
    <text evidence="7">The sequence shown here is derived from an EMBL/GenBank/DDBJ whole genome shotgun (WGS) entry which is preliminary data.</text>
</comment>
<sequence length="269" mass="30252">MSQRKQPRAATMQRGADEAVRIVVEEQRRSWEKVPLPSSESDDDPSTGARGKTSSVSRSRRAETEGRVRDFGRDGSWGGETSAIGEGMTRRDHSDVSNQLYLEFLEKFERKFVTQGAYDTRNIFQSLDLAWSLLRISPRELLHRIPAKTLDQILQVFLLAGLKQWTSTSLGEHELHTKGNSPVVKDVTPKTKEFNFMNISAFESNSTPLASRTPCFDKNDDFTLDMAFYFSSIPDTVGLSGTARMQPSAAETTTCLSPVEKTDWSQWNC</sequence>
<dbReference type="Pfam" id="PF22919">
    <property type="entry name" value="ATP-synt_VA_C"/>
    <property type="match status" value="1"/>
</dbReference>
<feature type="compositionally biased region" description="Basic and acidic residues" evidence="5">
    <location>
        <begin position="15"/>
        <end position="32"/>
    </location>
</feature>
<feature type="compositionally biased region" description="Basic and acidic residues" evidence="5">
    <location>
        <begin position="60"/>
        <end position="73"/>
    </location>
</feature>
<evidence type="ECO:0000256" key="2">
    <source>
        <dbReference type="ARBA" id="ARBA00022448"/>
    </source>
</evidence>
<protein>
    <recommendedName>
        <fullName evidence="6">ATP synthase A/B type C-terminal domain-containing protein</fullName>
    </recommendedName>
</protein>
<evidence type="ECO:0000256" key="4">
    <source>
        <dbReference type="ARBA" id="ARBA00023065"/>
    </source>
</evidence>
<comment type="similarity">
    <text evidence="1">Belongs to the ATPase alpha/beta chains family.</text>
</comment>
<name>A0ABR2N3A0_9ASPA</name>
<dbReference type="EMBL" id="JBBWWR010000002">
    <property type="protein sequence ID" value="KAK8970384.1"/>
    <property type="molecule type" value="Genomic_DNA"/>
</dbReference>
<evidence type="ECO:0000256" key="1">
    <source>
        <dbReference type="ARBA" id="ARBA00008936"/>
    </source>
</evidence>
<feature type="domain" description="ATP synthase A/B type C-terminal" evidence="6">
    <location>
        <begin position="99"/>
        <end position="153"/>
    </location>
</feature>
<dbReference type="InterPro" id="IPR055190">
    <property type="entry name" value="ATP-synt_VA_C"/>
</dbReference>
<proteinExistence type="inferred from homology"/>
<evidence type="ECO:0000313" key="8">
    <source>
        <dbReference type="Proteomes" id="UP001412067"/>
    </source>
</evidence>